<dbReference type="OrthoDB" id="3349377at2759"/>
<keyword evidence="1" id="KW-1133">Transmembrane helix</keyword>
<proteinExistence type="predicted"/>
<feature type="transmembrane region" description="Helical" evidence="1">
    <location>
        <begin position="71"/>
        <end position="92"/>
    </location>
</feature>
<name>A0A0C3PG73_PISTI</name>
<sequence length="218" mass="24930">MLLRIYAMYRRSTKILSFLLVSFFAEIVAIAIIISHFIGPGSGLEVELSNRFSSSQAQFCLFFGVNGSFTYLLIPVLCFETVLFLLAAKVYCAHLRDTNQLRMIGGPREMNSFTKVLARDSIFYFFMNLVMCAVVMGIWQSVTSRYANICVPLVMLLEILVGTRLVINFRERFYDPDRGNVNLNRYSEVIGDHFQMRQFRIACEVESVTVTMVDGEKC</sequence>
<keyword evidence="1" id="KW-0812">Transmembrane</keyword>
<protein>
    <submittedName>
        <fullName evidence="2">Uncharacterized protein</fullName>
    </submittedName>
</protein>
<evidence type="ECO:0000313" key="3">
    <source>
        <dbReference type="Proteomes" id="UP000054217"/>
    </source>
</evidence>
<dbReference type="AlphaFoldDB" id="A0A0C3PG73"/>
<evidence type="ECO:0000313" key="2">
    <source>
        <dbReference type="EMBL" id="KIO06944.1"/>
    </source>
</evidence>
<feature type="transmembrane region" description="Helical" evidence="1">
    <location>
        <begin position="146"/>
        <end position="167"/>
    </location>
</feature>
<keyword evidence="1" id="KW-0472">Membrane</keyword>
<feature type="transmembrane region" description="Helical" evidence="1">
    <location>
        <begin position="122"/>
        <end position="140"/>
    </location>
</feature>
<feature type="transmembrane region" description="Helical" evidence="1">
    <location>
        <begin position="15"/>
        <end position="38"/>
    </location>
</feature>
<organism evidence="2 3">
    <name type="scientific">Pisolithus tinctorius Marx 270</name>
    <dbReference type="NCBI Taxonomy" id="870435"/>
    <lineage>
        <taxon>Eukaryota</taxon>
        <taxon>Fungi</taxon>
        <taxon>Dikarya</taxon>
        <taxon>Basidiomycota</taxon>
        <taxon>Agaricomycotina</taxon>
        <taxon>Agaricomycetes</taxon>
        <taxon>Agaricomycetidae</taxon>
        <taxon>Boletales</taxon>
        <taxon>Sclerodermatineae</taxon>
        <taxon>Pisolithaceae</taxon>
        <taxon>Pisolithus</taxon>
    </lineage>
</organism>
<dbReference type="HOGENOM" id="CLU_1360567_0_0_1"/>
<dbReference type="EMBL" id="KN831961">
    <property type="protein sequence ID" value="KIO06944.1"/>
    <property type="molecule type" value="Genomic_DNA"/>
</dbReference>
<evidence type="ECO:0000256" key="1">
    <source>
        <dbReference type="SAM" id="Phobius"/>
    </source>
</evidence>
<keyword evidence="3" id="KW-1185">Reference proteome</keyword>
<reference evidence="3" key="2">
    <citation type="submission" date="2015-01" db="EMBL/GenBank/DDBJ databases">
        <title>Evolutionary Origins and Diversification of the Mycorrhizal Mutualists.</title>
        <authorList>
            <consortium name="DOE Joint Genome Institute"/>
            <consortium name="Mycorrhizal Genomics Consortium"/>
            <person name="Kohler A."/>
            <person name="Kuo A."/>
            <person name="Nagy L.G."/>
            <person name="Floudas D."/>
            <person name="Copeland A."/>
            <person name="Barry K.W."/>
            <person name="Cichocki N."/>
            <person name="Veneault-Fourrey C."/>
            <person name="LaButti K."/>
            <person name="Lindquist E.A."/>
            <person name="Lipzen A."/>
            <person name="Lundell T."/>
            <person name="Morin E."/>
            <person name="Murat C."/>
            <person name="Riley R."/>
            <person name="Ohm R."/>
            <person name="Sun H."/>
            <person name="Tunlid A."/>
            <person name="Henrissat B."/>
            <person name="Grigoriev I.V."/>
            <person name="Hibbett D.S."/>
            <person name="Martin F."/>
        </authorList>
    </citation>
    <scope>NUCLEOTIDE SEQUENCE [LARGE SCALE GENOMIC DNA]</scope>
    <source>
        <strain evidence="3">Marx 270</strain>
    </source>
</reference>
<dbReference type="Proteomes" id="UP000054217">
    <property type="component" value="Unassembled WGS sequence"/>
</dbReference>
<dbReference type="InParanoid" id="A0A0C3PG73"/>
<accession>A0A0C3PG73</accession>
<gene>
    <name evidence="2" type="ORF">M404DRAFT_421399</name>
</gene>
<reference evidence="2 3" key="1">
    <citation type="submission" date="2014-04" db="EMBL/GenBank/DDBJ databases">
        <authorList>
            <consortium name="DOE Joint Genome Institute"/>
            <person name="Kuo A."/>
            <person name="Kohler A."/>
            <person name="Costa M.D."/>
            <person name="Nagy L.G."/>
            <person name="Floudas D."/>
            <person name="Copeland A."/>
            <person name="Barry K.W."/>
            <person name="Cichocki N."/>
            <person name="Veneault-Fourrey C."/>
            <person name="LaButti K."/>
            <person name="Lindquist E.A."/>
            <person name="Lipzen A."/>
            <person name="Lundell T."/>
            <person name="Morin E."/>
            <person name="Murat C."/>
            <person name="Sun H."/>
            <person name="Tunlid A."/>
            <person name="Henrissat B."/>
            <person name="Grigoriev I.V."/>
            <person name="Hibbett D.S."/>
            <person name="Martin F."/>
            <person name="Nordberg H.P."/>
            <person name="Cantor M.N."/>
            <person name="Hua S.X."/>
        </authorList>
    </citation>
    <scope>NUCLEOTIDE SEQUENCE [LARGE SCALE GENOMIC DNA]</scope>
    <source>
        <strain evidence="2 3">Marx 270</strain>
    </source>
</reference>